<dbReference type="PANTHER" id="PTHR47351:SF1">
    <property type="entry name" value="CHITIN BIOSYNTHESIS PROTEIN CHS5"/>
    <property type="match status" value="1"/>
</dbReference>
<sequence length="618" mass="67163">MVEVSLTVGKLDASLALLLTKDHHLIEFPTILLPNGVKAGSIVKIKCDQDLATETEEHKQFLDLQDEILDTFGTALPQPPVLRVKNVTQTLIVLEWDPLDLGTATLKNLILFKDGKKLGAIPQPLTNKTTKLSGLQFDKEFTFQLRLDTTAGTYTSDVITVHTHKMTDLSGITVCLGDFAANEPFTREDIVATLSNMGAHPPQDSIKVDTTHYICTRENKENEEYIKAQEMNIPIVRPEWLKACERERRIVGVRQFYVNDCSLPEIFSKNYWGEDSAAARSKPVTEPSTVPSINVESPSPAGVSKETTTEPESSVPPESTGEETQEESKTDLSEKPKKELEEESEKPGEESTAEATKEAKEEPTEELKDELKEEPKEEPKEEAKEEVKEDLKEEVKVEPEVTSEADKPLELSEESKGLKEELKEGLEEVKDTIKEDLTNLKQEVEQTFNGEKASKDESKIEPESTTEKLEQPEAVSTAPEVESTLENSASAPKDLTESTVVNGNDAAAVSTSPKQKPLLDIIGDAPAVPSSPSLVDIDLASTVSVPEADAAVTAELAAAESVPPRVDPVPAAEAETDESAGDSPEAGDIGAADESSDIGATAATSGGKKKKNKKKGKK</sequence>
<evidence type="ECO:0000313" key="8">
    <source>
        <dbReference type="EMBL" id="KAA8898401.1"/>
    </source>
</evidence>
<dbReference type="InterPro" id="IPR036420">
    <property type="entry name" value="BRCT_dom_sf"/>
</dbReference>
<dbReference type="EMBL" id="SWFT01000146">
    <property type="protein sequence ID" value="KAA8898401.1"/>
    <property type="molecule type" value="Genomic_DNA"/>
</dbReference>
<evidence type="ECO:0000256" key="2">
    <source>
        <dbReference type="ARBA" id="ARBA00023034"/>
    </source>
</evidence>
<dbReference type="Pfam" id="PF00533">
    <property type="entry name" value="BRCT"/>
    <property type="match status" value="1"/>
</dbReference>
<dbReference type="GO" id="GO:0000747">
    <property type="term" value="P:conjugation with cellular fusion"/>
    <property type="evidence" value="ECO:0007669"/>
    <property type="project" value="TreeGrafter"/>
</dbReference>
<dbReference type="CDD" id="cd17742">
    <property type="entry name" value="BRCT_CHS5_like"/>
    <property type="match status" value="1"/>
</dbReference>
<comment type="similarity">
    <text evidence="3">Belongs to the CHS5 family.</text>
</comment>
<dbReference type="InterPro" id="IPR013783">
    <property type="entry name" value="Ig-like_fold"/>
</dbReference>
<evidence type="ECO:0000256" key="4">
    <source>
        <dbReference type="ARBA" id="ARBA00071189"/>
    </source>
</evidence>
<keyword evidence="2" id="KW-0333">Golgi apparatus</keyword>
<gene>
    <name evidence="8" type="ORF">DIURU_004685</name>
</gene>
<evidence type="ECO:0000256" key="5">
    <source>
        <dbReference type="SAM" id="MobiDB-lite"/>
    </source>
</evidence>
<dbReference type="InterPro" id="IPR003961">
    <property type="entry name" value="FN3_dom"/>
</dbReference>
<dbReference type="GO" id="GO:0046983">
    <property type="term" value="F:protein dimerization activity"/>
    <property type="evidence" value="ECO:0007669"/>
    <property type="project" value="InterPro"/>
</dbReference>
<dbReference type="SUPFAM" id="SSF49265">
    <property type="entry name" value="Fibronectin type III"/>
    <property type="match status" value="1"/>
</dbReference>
<reference evidence="8 9" key="1">
    <citation type="submission" date="2019-07" db="EMBL/GenBank/DDBJ databases">
        <title>Genome assembly of two rare yeast pathogens: Diutina rugosa and Trichomonascus ciferrii.</title>
        <authorList>
            <person name="Mixao V."/>
            <person name="Saus E."/>
            <person name="Hansen A."/>
            <person name="Lass-Flor C."/>
            <person name="Gabaldon T."/>
        </authorList>
    </citation>
    <scope>NUCLEOTIDE SEQUENCE [LARGE SCALE GENOMIC DNA]</scope>
    <source>
        <strain evidence="8 9">CBS 613</strain>
    </source>
</reference>
<dbReference type="GO" id="GO:0005802">
    <property type="term" value="C:trans-Golgi network"/>
    <property type="evidence" value="ECO:0007669"/>
    <property type="project" value="TreeGrafter"/>
</dbReference>
<evidence type="ECO:0000256" key="3">
    <source>
        <dbReference type="ARBA" id="ARBA00060872"/>
    </source>
</evidence>
<feature type="region of interest" description="Disordered" evidence="5">
    <location>
        <begin position="280"/>
        <end position="423"/>
    </location>
</feature>
<dbReference type="SMART" id="SM00292">
    <property type="entry name" value="BRCT"/>
    <property type="match status" value="1"/>
</dbReference>
<dbReference type="InterPro" id="IPR036116">
    <property type="entry name" value="FN3_sf"/>
</dbReference>
<dbReference type="GO" id="GO:0006893">
    <property type="term" value="P:Golgi to plasma membrane transport"/>
    <property type="evidence" value="ECO:0007669"/>
    <property type="project" value="TreeGrafter"/>
</dbReference>
<feature type="domain" description="BRCT" evidence="6">
    <location>
        <begin position="164"/>
        <end position="258"/>
    </location>
</feature>
<dbReference type="Pfam" id="PF16892">
    <property type="entry name" value="CHS5_N"/>
    <property type="match status" value="1"/>
</dbReference>
<dbReference type="GO" id="GO:0034044">
    <property type="term" value="C:exomer complex"/>
    <property type="evidence" value="ECO:0007669"/>
    <property type="project" value="TreeGrafter"/>
</dbReference>
<dbReference type="InterPro" id="IPR031673">
    <property type="entry name" value="Chs5_N"/>
</dbReference>
<name>A0A642UGF2_DIURU</name>
<evidence type="ECO:0000259" key="7">
    <source>
        <dbReference type="PROSITE" id="PS50853"/>
    </source>
</evidence>
<feature type="domain" description="Fibronectin type-III" evidence="7">
    <location>
        <begin position="76"/>
        <end position="170"/>
    </location>
</feature>
<keyword evidence="9" id="KW-1185">Reference proteome</keyword>
<dbReference type="AlphaFoldDB" id="A0A642UGF2"/>
<dbReference type="OMA" id="NGMSEVG"/>
<feature type="region of interest" description="Disordered" evidence="5">
    <location>
        <begin position="556"/>
        <end position="618"/>
    </location>
</feature>
<dbReference type="Gene3D" id="3.40.50.10190">
    <property type="entry name" value="BRCT domain"/>
    <property type="match status" value="1"/>
</dbReference>
<evidence type="ECO:0000313" key="9">
    <source>
        <dbReference type="Proteomes" id="UP000449547"/>
    </source>
</evidence>
<dbReference type="PROSITE" id="PS50853">
    <property type="entry name" value="FN3"/>
    <property type="match status" value="1"/>
</dbReference>
<feature type="compositionally biased region" description="Basic residues" evidence="5">
    <location>
        <begin position="607"/>
        <end position="618"/>
    </location>
</feature>
<dbReference type="SUPFAM" id="SSF52113">
    <property type="entry name" value="BRCT domain"/>
    <property type="match status" value="1"/>
</dbReference>
<evidence type="ECO:0000256" key="1">
    <source>
        <dbReference type="ARBA" id="ARBA00004555"/>
    </source>
</evidence>
<dbReference type="InterPro" id="IPR001357">
    <property type="entry name" value="BRCT_dom"/>
</dbReference>
<dbReference type="PANTHER" id="PTHR47351">
    <property type="entry name" value="CHITIN BIOSYNTHESIS PROTEIN CHS5"/>
    <property type="match status" value="1"/>
</dbReference>
<feature type="compositionally biased region" description="Basic and acidic residues" evidence="5">
    <location>
        <begin position="326"/>
        <end position="423"/>
    </location>
</feature>
<accession>A0A642UGF2</accession>
<dbReference type="FunFam" id="3.40.50.10190:FF:000077">
    <property type="entry name" value="Chitin biosynthesis protein CHS5"/>
    <property type="match status" value="1"/>
</dbReference>
<dbReference type="InterPro" id="IPR031669">
    <property type="entry name" value="Fn3_2"/>
</dbReference>
<comment type="subcellular location">
    <subcellularLocation>
        <location evidence="1">Golgi apparatus</location>
    </subcellularLocation>
</comment>
<proteinExistence type="inferred from homology"/>
<protein>
    <recommendedName>
        <fullName evidence="4">Chitin biosynthesis protein CHS5</fullName>
    </recommendedName>
</protein>
<evidence type="ECO:0000259" key="6">
    <source>
        <dbReference type="PROSITE" id="PS50172"/>
    </source>
</evidence>
<organism evidence="8 9">
    <name type="scientific">Diutina rugosa</name>
    <name type="common">Yeast</name>
    <name type="synonym">Candida rugosa</name>
    <dbReference type="NCBI Taxonomy" id="5481"/>
    <lineage>
        <taxon>Eukaryota</taxon>
        <taxon>Fungi</taxon>
        <taxon>Dikarya</taxon>
        <taxon>Ascomycota</taxon>
        <taxon>Saccharomycotina</taxon>
        <taxon>Pichiomycetes</taxon>
        <taxon>Debaryomycetaceae</taxon>
        <taxon>Diutina</taxon>
    </lineage>
</organism>
<dbReference type="Gene3D" id="6.20.120.50">
    <property type="match status" value="1"/>
</dbReference>
<dbReference type="VEuPathDB" id="FungiDB:DIURU_004685"/>
<dbReference type="Gene3D" id="2.60.40.10">
    <property type="entry name" value="Immunoglobulins"/>
    <property type="match status" value="1"/>
</dbReference>
<feature type="compositionally biased region" description="Polar residues" evidence="5">
    <location>
        <begin position="286"/>
        <end position="297"/>
    </location>
</feature>
<dbReference type="OrthoDB" id="245697at2759"/>
<dbReference type="RefSeq" id="XP_034010522.1">
    <property type="nucleotide sequence ID" value="XM_034157585.1"/>
</dbReference>
<dbReference type="Pfam" id="PF16893">
    <property type="entry name" value="fn3_2"/>
    <property type="match status" value="1"/>
</dbReference>
<dbReference type="CDD" id="cd13945">
    <property type="entry name" value="Chs5_N"/>
    <property type="match status" value="1"/>
</dbReference>
<dbReference type="GeneID" id="54783336"/>
<dbReference type="PROSITE" id="PS50172">
    <property type="entry name" value="BRCT"/>
    <property type="match status" value="1"/>
</dbReference>
<feature type="region of interest" description="Disordered" evidence="5">
    <location>
        <begin position="441"/>
        <end position="517"/>
    </location>
</feature>
<dbReference type="Proteomes" id="UP000449547">
    <property type="component" value="Unassembled WGS sequence"/>
</dbReference>
<comment type="caution">
    <text evidence="8">The sequence shown here is derived from an EMBL/GenBank/DDBJ whole genome shotgun (WGS) entry which is preliminary data.</text>
</comment>
<dbReference type="InterPro" id="IPR052827">
    <property type="entry name" value="CHS_Export/Cell_Fusion_Reg"/>
</dbReference>
<feature type="compositionally biased region" description="Basic and acidic residues" evidence="5">
    <location>
        <begin position="452"/>
        <end position="471"/>
    </location>
</feature>